<dbReference type="Proteomes" id="UP000830401">
    <property type="component" value="Plasmid unnamed3"/>
</dbReference>
<evidence type="ECO:0000313" key="1">
    <source>
        <dbReference type="EMBL" id="UOQ69141.1"/>
    </source>
</evidence>
<keyword evidence="2" id="KW-1185">Reference proteome</keyword>
<organism evidence="1 2">
    <name type="scientific">Hymenobacter volaticus</name>
    <dbReference type="NCBI Taxonomy" id="2932254"/>
    <lineage>
        <taxon>Bacteria</taxon>
        <taxon>Pseudomonadati</taxon>
        <taxon>Bacteroidota</taxon>
        <taxon>Cytophagia</taxon>
        <taxon>Cytophagales</taxon>
        <taxon>Hymenobacteraceae</taxon>
        <taxon>Hymenobacter</taxon>
    </lineage>
</organism>
<gene>
    <name evidence="1" type="ORF">MUN86_25845</name>
</gene>
<sequence length="247" mass="27128">MRSLVAFLLAAWVIAGHPVLGQRRQADATMEAPSLNTSGKYWGVATDLGTATFDVQALNTFFAPYTTASLPREGIAQTLQFLVSQKGIGYVSLYYKQALTFPELDRATPSLSLHQHTFGFELNKVLVDKRLKVVLPSAGLGYRFVNVTHSSAQPTVLPLDSLFQQAGSFTLSTFNLTVSAGAGLYYTVRHFKSVAIRQLDLGLAGSYAYTLRPGEWYIFDTGTSVPVPPTRLNHYTVRFSIGLLLNR</sequence>
<evidence type="ECO:0000313" key="2">
    <source>
        <dbReference type="Proteomes" id="UP000830401"/>
    </source>
</evidence>
<protein>
    <recommendedName>
        <fullName evidence="3">Outer membrane protein beta-barrel domain-containing protein</fullName>
    </recommendedName>
</protein>
<evidence type="ECO:0008006" key="3">
    <source>
        <dbReference type="Google" id="ProtNLM"/>
    </source>
</evidence>
<geneLocation type="plasmid" evidence="1 2">
    <name>unnamed3</name>
</geneLocation>
<proteinExistence type="predicted"/>
<dbReference type="EMBL" id="CP095064">
    <property type="protein sequence ID" value="UOQ69141.1"/>
    <property type="molecule type" value="Genomic_DNA"/>
</dbReference>
<name>A0ABY4GDZ7_9BACT</name>
<reference evidence="1" key="1">
    <citation type="submission" date="2022-04" db="EMBL/GenBank/DDBJ databases">
        <title>Hymenobacter sp. isolated from the air.</title>
        <authorList>
            <person name="Won M."/>
            <person name="Lee C.-M."/>
            <person name="Woen H.-Y."/>
            <person name="Kwon S.-W."/>
        </authorList>
    </citation>
    <scope>NUCLEOTIDE SEQUENCE</scope>
    <source>
        <strain evidence="1">5420S-77</strain>
        <plasmid evidence="1">unnamed3</plasmid>
    </source>
</reference>
<dbReference type="RefSeq" id="WP_245126895.1">
    <property type="nucleotide sequence ID" value="NZ_CP095064.1"/>
</dbReference>
<keyword evidence="1" id="KW-0614">Plasmid</keyword>
<accession>A0ABY4GDZ7</accession>